<dbReference type="InterPro" id="IPR039425">
    <property type="entry name" value="RNA_pol_sigma-70-like"/>
</dbReference>
<reference evidence="9 10" key="1">
    <citation type="submission" date="2020-04" db="EMBL/GenBank/DDBJ databases">
        <authorList>
            <person name="Yin C."/>
        </authorList>
    </citation>
    <scope>NUCLEOTIDE SEQUENCE [LARGE SCALE GENOMIC DNA]</scope>
    <source>
        <strain evidence="9 10">Ak56</strain>
    </source>
</reference>
<dbReference type="GO" id="GO:0006352">
    <property type="term" value="P:DNA-templated transcription initiation"/>
    <property type="evidence" value="ECO:0007669"/>
    <property type="project" value="InterPro"/>
</dbReference>
<dbReference type="InterPro" id="IPR036388">
    <property type="entry name" value="WH-like_DNA-bd_sf"/>
</dbReference>
<keyword evidence="5 6" id="KW-0804">Transcription</keyword>
<proteinExistence type="inferred from homology"/>
<evidence type="ECO:0000259" key="7">
    <source>
        <dbReference type="Pfam" id="PF04542"/>
    </source>
</evidence>
<dbReference type="InterPro" id="IPR013325">
    <property type="entry name" value="RNA_pol_sigma_r2"/>
</dbReference>
<dbReference type="SUPFAM" id="SSF88659">
    <property type="entry name" value="Sigma3 and sigma4 domains of RNA polymerase sigma factors"/>
    <property type="match status" value="1"/>
</dbReference>
<dbReference type="Gene3D" id="1.10.10.10">
    <property type="entry name" value="Winged helix-like DNA-binding domain superfamily/Winged helix DNA-binding domain"/>
    <property type="match status" value="1"/>
</dbReference>
<evidence type="ECO:0000313" key="10">
    <source>
        <dbReference type="Proteomes" id="UP000552864"/>
    </source>
</evidence>
<organism evidence="9 10">
    <name type="scientific">Chitinophaga eiseniae</name>
    <dbReference type="NCBI Taxonomy" id="634771"/>
    <lineage>
        <taxon>Bacteria</taxon>
        <taxon>Pseudomonadati</taxon>
        <taxon>Bacteroidota</taxon>
        <taxon>Chitinophagia</taxon>
        <taxon>Chitinophagales</taxon>
        <taxon>Chitinophagaceae</taxon>
        <taxon>Chitinophaga</taxon>
    </lineage>
</organism>
<dbReference type="PANTHER" id="PTHR43133:SF46">
    <property type="entry name" value="RNA POLYMERASE SIGMA-70 FACTOR ECF SUBFAMILY"/>
    <property type="match status" value="1"/>
</dbReference>
<dbReference type="NCBIfam" id="TIGR02937">
    <property type="entry name" value="sigma70-ECF"/>
    <property type="match status" value="1"/>
</dbReference>
<dbReference type="GO" id="GO:0003677">
    <property type="term" value="F:DNA binding"/>
    <property type="evidence" value="ECO:0007669"/>
    <property type="project" value="UniProtKB-KW"/>
</dbReference>
<evidence type="ECO:0000256" key="4">
    <source>
        <dbReference type="ARBA" id="ARBA00023125"/>
    </source>
</evidence>
<feature type="domain" description="RNA polymerase sigma-70 region 2" evidence="7">
    <location>
        <begin position="29"/>
        <end position="91"/>
    </location>
</feature>
<comment type="similarity">
    <text evidence="1 6">Belongs to the sigma-70 factor family. ECF subfamily.</text>
</comment>
<evidence type="ECO:0000259" key="8">
    <source>
        <dbReference type="Pfam" id="PF08281"/>
    </source>
</evidence>
<dbReference type="EMBL" id="JABAHZ010000001">
    <property type="protein sequence ID" value="NLR77307.1"/>
    <property type="molecule type" value="Genomic_DNA"/>
</dbReference>
<dbReference type="PROSITE" id="PS01063">
    <property type="entry name" value="SIGMA70_ECF"/>
    <property type="match status" value="1"/>
</dbReference>
<gene>
    <name evidence="9" type="ORF">HGH91_01645</name>
</gene>
<dbReference type="InterPro" id="IPR014284">
    <property type="entry name" value="RNA_pol_sigma-70_dom"/>
</dbReference>
<dbReference type="Proteomes" id="UP000552864">
    <property type="component" value="Unassembled WGS sequence"/>
</dbReference>
<dbReference type="RefSeq" id="WP_168736714.1">
    <property type="nucleotide sequence ID" value="NZ_JABAHZ010000001.1"/>
</dbReference>
<feature type="domain" description="RNA polymerase sigma factor 70 region 4 type 2" evidence="8">
    <location>
        <begin position="126"/>
        <end position="171"/>
    </location>
</feature>
<dbReference type="InterPro" id="IPR007627">
    <property type="entry name" value="RNA_pol_sigma70_r2"/>
</dbReference>
<accession>A0A847SEP0</accession>
<dbReference type="InterPro" id="IPR013324">
    <property type="entry name" value="RNA_pol_sigma_r3/r4-like"/>
</dbReference>
<keyword evidence="4 6" id="KW-0238">DNA-binding</keyword>
<protein>
    <recommendedName>
        <fullName evidence="6">RNA polymerase sigma factor</fullName>
    </recommendedName>
</protein>
<name>A0A847SEP0_9BACT</name>
<dbReference type="InterPro" id="IPR000838">
    <property type="entry name" value="RNA_pol_sigma70_ECF_CS"/>
</dbReference>
<keyword evidence="10" id="KW-1185">Reference proteome</keyword>
<dbReference type="SUPFAM" id="SSF88946">
    <property type="entry name" value="Sigma2 domain of RNA polymerase sigma factors"/>
    <property type="match status" value="1"/>
</dbReference>
<dbReference type="InterPro" id="IPR013249">
    <property type="entry name" value="RNA_pol_sigma70_r4_t2"/>
</dbReference>
<dbReference type="Gene3D" id="1.10.1740.10">
    <property type="match status" value="1"/>
</dbReference>
<keyword evidence="2 6" id="KW-0805">Transcription regulation</keyword>
<dbReference type="Pfam" id="PF04542">
    <property type="entry name" value="Sigma70_r2"/>
    <property type="match status" value="1"/>
</dbReference>
<dbReference type="PANTHER" id="PTHR43133">
    <property type="entry name" value="RNA POLYMERASE ECF-TYPE SIGMA FACTO"/>
    <property type="match status" value="1"/>
</dbReference>
<sequence length="195" mass="22421">MSTINYQLHQDIALLERIAEGDEQAFSLLFRELAPVVRTHIRCIIQEDEEALEVLQETFIRVWLQRDKLPQIEHLTAYIKQIAARQCFTLLHNNAVRKKRLGEHQPEAIVNNEAESLLSYKEAQEVLSEAVASLPAQRKQIYLLSRSQGLTSAEIAAQLNLSHSYVRNALSTAQQFIRERLRQAGKHLPILFLML</sequence>
<evidence type="ECO:0000256" key="2">
    <source>
        <dbReference type="ARBA" id="ARBA00023015"/>
    </source>
</evidence>
<evidence type="ECO:0000256" key="6">
    <source>
        <dbReference type="RuleBase" id="RU000716"/>
    </source>
</evidence>
<evidence type="ECO:0000256" key="5">
    <source>
        <dbReference type="ARBA" id="ARBA00023163"/>
    </source>
</evidence>
<evidence type="ECO:0000313" key="9">
    <source>
        <dbReference type="EMBL" id="NLR77307.1"/>
    </source>
</evidence>
<dbReference type="AlphaFoldDB" id="A0A847SEP0"/>
<dbReference type="GO" id="GO:0016987">
    <property type="term" value="F:sigma factor activity"/>
    <property type="evidence" value="ECO:0007669"/>
    <property type="project" value="UniProtKB-KW"/>
</dbReference>
<comment type="caution">
    <text evidence="9">The sequence shown here is derived from an EMBL/GenBank/DDBJ whole genome shotgun (WGS) entry which is preliminary data.</text>
</comment>
<evidence type="ECO:0000256" key="3">
    <source>
        <dbReference type="ARBA" id="ARBA00023082"/>
    </source>
</evidence>
<evidence type="ECO:0000256" key="1">
    <source>
        <dbReference type="ARBA" id="ARBA00010641"/>
    </source>
</evidence>
<dbReference type="Pfam" id="PF08281">
    <property type="entry name" value="Sigma70_r4_2"/>
    <property type="match status" value="1"/>
</dbReference>
<keyword evidence="3 6" id="KW-0731">Sigma factor</keyword>